<name>A0A1G7WM38_CHIFI</name>
<dbReference type="OrthoDB" id="9757939at2"/>
<accession>A0A1G7WM38</accession>
<protein>
    <submittedName>
        <fullName evidence="4">Beta-L-arabinofuranosidase, GH127</fullName>
    </submittedName>
</protein>
<feature type="domain" description="Non-reducing end beta-L-arabinofuranosidase-like GH127 catalytic" evidence="2">
    <location>
        <begin position="88"/>
        <end position="421"/>
    </location>
</feature>
<evidence type="ECO:0000313" key="4">
    <source>
        <dbReference type="EMBL" id="SDG73041.1"/>
    </source>
</evidence>
<keyword evidence="1" id="KW-0732">Signal</keyword>
<evidence type="ECO:0000313" key="5">
    <source>
        <dbReference type="Proteomes" id="UP000199045"/>
    </source>
</evidence>
<dbReference type="PANTHER" id="PTHR31151:SF0">
    <property type="entry name" value="PROLINE-TRNA LIGASE (DUF1680)"/>
    <property type="match status" value="1"/>
</dbReference>
<dbReference type="SUPFAM" id="SSF48208">
    <property type="entry name" value="Six-hairpin glycosidases"/>
    <property type="match status" value="1"/>
</dbReference>
<organism evidence="4 5">
    <name type="scientific">Chitinophaga filiformis</name>
    <name type="common">Myxococcus filiformis</name>
    <name type="synonym">Flexibacter filiformis</name>
    <dbReference type="NCBI Taxonomy" id="104663"/>
    <lineage>
        <taxon>Bacteria</taxon>
        <taxon>Pseudomonadati</taxon>
        <taxon>Bacteroidota</taxon>
        <taxon>Chitinophagia</taxon>
        <taxon>Chitinophagales</taxon>
        <taxon>Chitinophagaceae</taxon>
        <taxon>Chitinophaga</taxon>
    </lineage>
</organism>
<dbReference type="STRING" id="104663.SAMN04488121_10663"/>
<dbReference type="Proteomes" id="UP000199045">
    <property type="component" value="Unassembled WGS sequence"/>
</dbReference>
<proteinExistence type="predicted"/>
<dbReference type="AlphaFoldDB" id="A0A1G7WM38"/>
<evidence type="ECO:0000256" key="1">
    <source>
        <dbReference type="SAM" id="SignalP"/>
    </source>
</evidence>
<evidence type="ECO:0000259" key="2">
    <source>
        <dbReference type="Pfam" id="PF07944"/>
    </source>
</evidence>
<gene>
    <name evidence="4" type="ORF">SAMN04488121_10663</name>
</gene>
<dbReference type="Pfam" id="PF20736">
    <property type="entry name" value="Glyco_hydro127M"/>
    <property type="match status" value="1"/>
</dbReference>
<sequence>MVCCALPVVFMLPLGAQAGIKQVSPGAFTPGAYEALPLGSVKPAGWLKHQLQIMRDGTTGHLDEVYAKVKNDNGWLGGRGDGWEETPYWLDGALPLAYLLDDKILKEKVLRYVNWTIEHQRPSGYFGPLTRMELDSGVTIDPQHAAYGEDWWPKMVMLKVLQQYYSATGDKKVIKLMSKYFRYQVEALKVAPIGKWTEWATSRGAENVMMAQWLYGITKDEYLLELADLIERQSFPWTTWFGNRDWVINTTTYRNNYQWMNRHAVNVAMGLKSPAINYERTGNKQYLQNLHTGWKDLMTVHGLPMGIFSGDEDLNGNDPTQGVELCAIVEAMYSLEQISAITGDVAYMDALEKMAFNALPTQTTDDYNARQYFQVANQLQISKGVFNFSLPFDREMCNVLGPRSGYTCCLANMHQGWTKFTTHLWYQTADHGIAALAYAPNTVTAKVGKKEQEVTIKEITDYPFNETIKFEIALKKDAEFPLQLRIPQWCEHAVILLNGQPYSQEKGGQIVTVKREWKNKDVLTLQLPMKISTGTWGRNSSAVERGPLVYALKIQERWEKATDTIEGDYFSVYPESVWNYGLRRVDVRHAADSMKVSMQRPVGDSFVWNLQHVPIEITAPAKKIPSWKVLNGVAYQPPTDREGIYKGKVDTVVQHITLVPYGFTKVRVVAFPVVP</sequence>
<feature type="signal peptide" evidence="1">
    <location>
        <begin position="1"/>
        <end position="18"/>
    </location>
</feature>
<dbReference type="PANTHER" id="PTHR31151">
    <property type="entry name" value="PROLINE-TRNA LIGASE (DUF1680)"/>
    <property type="match status" value="1"/>
</dbReference>
<feature type="domain" description="Non-reducing end beta-L-arabinofuranosidase-like GH127 middle" evidence="3">
    <location>
        <begin position="437"/>
        <end position="529"/>
    </location>
</feature>
<feature type="chain" id="PRO_5011529092" evidence="1">
    <location>
        <begin position="19"/>
        <end position="675"/>
    </location>
</feature>
<dbReference type="InterPro" id="IPR049046">
    <property type="entry name" value="Beta-AFase-like_GH127_middle"/>
</dbReference>
<dbReference type="InterPro" id="IPR012878">
    <property type="entry name" value="Beta-AFase-like_GH127_cat"/>
</dbReference>
<dbReference type="EMBL" id="FNBN01000006">
    <property type="protein sequence ID" value="SDG73041.1"/>
    <property type="molecule type" value="Genomic_DNA"/>
</dbReference>
<evidence type="ECO:0000259" key="3">
    <source>
        <dbReference type="Pfam" id="PF20736"/>
    </source>
</evidence>
<dbReference type="Pfam" id="PF07944">
    <property type="entry name" value="Beta-AFase-like_GH127_cat"/>
    <property type="match status" value="1"/>
</dbReference>
<reference evidence="4 5" key="1">
    <citation type="submission" date="2016-10" db="EMBL/GenBank/DDBJ databases">
        <authorList>
            <person name="de Groot N.N."/>
        </authorList>
    </citation>
    <scope>NUCLEOTIDE SEQUENCE [LARGE SCALE GENOMIC DNA]</scope>
    <source>
        <strain evidence="4 5">DSM 527</strain>
    </source>
</reference>
<dbReference type="GO" id="GO:0005975">
    <property type="term" value="P:carbohydrate metabolic process"/>
    <property type="evidence" value="ECO:0007669"/>
    <property type="project" value="InterPro"/>
</dbReference>
<dbReference type="InterPro" id="IPR008928">
    <property type="entry name" value="6-hairpin_glycosidase_sf"/>
</dbReference>